<feature type="transmembrane region" description="Helical" evidence="2">
    <location>
        <begin position="16"/>
        <end position="35"/>
    </location>
</feature>
<feature type="domain" description="GGDEF" evidence="4">
    <location>
        <begin position="178"/>
        <end position="311"/>
    </location>
</feature>
<dbReference type="InterPro" id="IPR000160">
    <property type="entry name" value="GGDEF_dom"/>
</dbReference>
<feature type="transmembrane region" description="Helical" evidence="2">
    <location>
        <begin position="73"/>
        <end position="93"/>
    </location>
</feature>
<dbReference type="SMART" id="SM00052">
    <property type="entry name" value="EAL"/>
    <property type="match status" value="1"/>
</dbReference>
<evidence type="ECO:0000256" key="2">
    <source>
        <dbReference type="SAM" id="Phobius"/>
    </source>
</evidence>
<evidence type="ECO:0000256" key="1">
    <source>
        <dbReference type="SAM" id="Coils"/>
    </source>
</evidence>
<evidence type="ECO:0000313" key="6">
    <source>
        <dbReference type="Proteomes" id="UP000181899"/>
    </source>
</evidence>
<dbReference type="NCBIfam" id="TIGR00254">
    <property type="entry name" value="GGDEF"/>
    <property type="match status" value="1"/>
</dbReference>
<dbReference type="CDD" id="cd01949">
    <property type="entry name" value="GGDEF"/>
    <property type="match status" value="1"/>
</dbReference>
<accession>A0A1I5E452</accession>
<dbReference type="InterPro" id="IPR050706">
    <property type="entry name" value="Cyclic-di-GMP_PDE-like"/>
</dbReference>
<dbReference type="SUPFAM" id="SSF55073">
    <property type="entry name" value="Nucleotide cyclase"/>
    <property type="match status" value="1"/>
</dbReference>
<keyword evidence="2" id="KW-1133">Transmembrane helix</keyword>
<dbReference type="EMBL" id="FOVK01000013">
    <property type="protein sequence ID" value="SFO06177.1"/>
    <property type="molecule type" value="Genomic_DNA"/>
</dbReference>
<feature type="transmembrane region" description="Helical" evidence="2">
    <location>
        <begin position="47"/>
        <end position="66"/>
    </location>
</feature>
<dbReference type="InterPro" id="IPR043128">
    <property type="entry name" value="Rev_trsase/Diguanyl_cyclase"/>
</dbReference>
<keyword evidence="1" id="KW-0175">Coiled coil</keyword>
<dbReference type="PROSITE" id="PS50883">
    <property type="entry name" value="EAL"/>
    <property type="match status" value="1"/>
</dbReference>
<evidence type="ECO:0000259" key="4">
    <source>
        <dbReference type="PROSITE" id="PS50887"/>
    </source>
</evidence>
<dbReference type="PANTHER" id="PTHR33121">
    <property type="entry name" value="CYCLIC DI-GMP PHOSPHODIESTERASE PDEF"/>
    <property type="match status" value="1"/>
</dbReference>
<dbReference type="PROSITE" id="PS50887">
    <property type="entry name" value="GGDEF"/>
    <property type="match status" value="1"/>
</dbReference>
<dbReference type="FunFam" id="3.30.70.270:FF:000001">
    <property type="entry name" value="Diguanylate cyclase domain protein"/>
    <property type="match status" value="1"/>
</dbReference>
<dbReference type="SUPFAM" id="SSF141868">
    <property type="entry name" value="EAL domain-like"/>
    <property type="match status" value="1"/>
</dbReference>
<dbReference type="InterPro" id="IPR001633">
    <property type="entry name" value="EAL_dom"/>
</dbReference>
<feature type="domain" description="EAL" evidence="3">
    <location>
        <begin position="320"/>
        <end position="575"/>
    </location>
</feature>
<gene>
    <name evidence="5" type="ORF">SAMN04488695_11340</name>
</gene>
<keyword evidence="2" id="KW-0812">Transmembrane</keyword>
<evidence type="ECO:0000313" key="5">
    <source>
        <dbReference type="EMBL" id="SFO06177.1"/>
    </source>
</evidence>
<reference evidence="5 6" key="1">
    <citation type="submission" date="2016-10" db="EMBL/GenBank/DDBJ databases">
        <authorList>
            <person name="de Groot N.N."/>
        </authorList>
    </citation>
    <scope>NUCLEOTIDE SEQUENCE [LARGE SCALE GENOMIC DNA]</scope>
    <source>
        <strain evidence="5 6">ML2</strain>
    </source>
</reference>
<evidence type="ECO:0000259" key="3">
    <source>
        <dbReference type="PROSITE" id="PS50883"/>
    </source>
</evidence>
<dbReference type="AlphaFoldDB" id="A0A1I5E452"/>
<dbReference type="SMART" id="SM00267">
    <property type="entry name" value="GGDEF"/>
    <property type="match status" value="1"/>
</dbReference>
<sequence>MLRQSVREEITTKMSHIVLITSIFLYSFLGILLIISTRDPLDHLELFNLPGVITALQMLISVYLVLQLKKLGLKTALFLNFCSILSAAFFTITTRTIEALPGLFIYTSLGSILLLIDRYQCQVRTYLREIEEHRKLLEKKEEHLLRLAYTDSLTSLPNRDYFQEKLEKKLASSSEHLSSFWVAILDLDTFKNVNDSLGHEAGDKILKETGRRLSSIRREQTIIARAGGDEFLFMVSDTKTEQEMKEYLKEIQGVFLTPMTVEGRSFQIAASIGVAVYPADGITGLELLKNADMAMYESKYLGKNTVTLCDASIKEKVRRSTTLLFHLQGALERKEFHLVYQPQLSGRNHHIIAFEALLRWTSSETGPVSPGEFIPLAEKSGLIHELGLWVFQKACQDQRTMQKHHPYPLYLSINLSLQQLLDPTFCEKVKNILYEESADASRIVLEVTESVAFHHDSRVIDNLMLLKRLGFLVALDDFGKDYSSLGRITYLHVDILKIDMDFIRRIDEGNQKDLAIIRSIIQLSRNLGAKVLAEGVENEAQRNFLQAEGCDYLQGYFFHKGLSLNDALDLLKNTSSSEAAV</sequence>
<dbReference type="RefSeq" id="WP_074912762.1">
    <property type="nucleotide sequence ID" value="NZ_FOVK01000013.1"/>
</dbReference>
<dbReference type="InterPro" id="IPR035919">
    <property type="entry name" value="EAL_sf"/>
</dbReference>
<dbReference type="GO" id="GO:0071111">
    <property type="term" value="F:cyclic-guanylate-specific phosphodiesterase activity"/>
    <property type="evidence" value="ECO:0007669"/>
    <property type="project" value="InterPro"/>
</dbReference>
<dbReference type="InterPro" id="IPR029787">
    <property type="entry name" value="Nucleotide_cyclase"/>
</dbReference>
<dbReference type="Proteomes" id="UP000181899">
    <property type="component" value="Unassembled WGS sequence"/>
</dbReference>
<dbReference type="Gene3D" id="3.30.70.270">
    <property type="match status" value="1"/>
</dbReference>
<organism evidence="5 6">
    <name type="scientific">Proteiniclasticum ruminis</name>
    <dbReference type="NCBI Taxonomy" id="398199"/>
    <lineage>
        <taxon>Bacteria</taxon>
        <taxon>Bacillati</taxon>
        <taxon>Bacillota</taxon>
        <taxon>Clostridia</taxon>
        <taxon>Eubacteriales</taxon>
        <taxon>Clostridiaceae</taxon>
        <taxon>Proteiniclasticum</taxon>
    </lineage>
</organism>
<dbReference type="Gene3D" id="3.20.20.450">
    <property type="entry name" value="EAL domain"/>
    <property type="match status" value="1"/>
</dbReference>
<keyword evidence="2" id="KW-0472">Membrane</keyword>
<name>A0A1I5E452_9CLOT</name>
<dbReference type="Pfam" id="PF00563">
    <property type="entry name" value="EAL"/>
    <property type="match status" value="1"/>
</dbReference>
<proteinExistence type="predicted"/>
<dbReference type="CDD" id="cd01948">
    <property type="entry name" value="EAL"/>
    <property type="match status" value="1"/>
</dbReference>
<dbReference type="PANTHER" id="PTHR33121:SF70">
    <property type="entry name" value="SIGNALING PROTEIN YKOW"/>
    <property type="match status" value="1"/>
</dbReference>
<keyword evidence="6" id="KW-1185">Reference proteome</keyword>
<feature type="coiled-coil region" evidence="1">
    <location>
        <begin position="116"/>
        <end position="147"/>
    </location>
</feature>
<protein>
    <submittedName>
        <fullName evidence="5">Diguanylate cyclase (GGDEF) domain-containing protein</fullName>
    </submittedName>
</protein>
<dbReference type="Pfam" id="PF00990">
    <property type="entry name" value="GGDEF"/>
    <property type="match status" value="1"/>
</dbReference>